<gene>
    <name evidence="2" type="ORF">CEB94_34440</name>
</gene>
<evidence type="ECO:0000256" key="1">
    <source>
        <dbReference type="SAM" id="MobiDB-lite"/>
    </source>
</evidence>
<keyword evidence="3" id="KW-1185">Reference proteome</keyword>
<proteinExistence type="predicted"/>
<feature type="region of interest" description="Disordered" evidence="1">
    <location>
        <begin position="465"/>
        <end position="503"/>
    </location>
</feature>
<organism evidence="2 3">
    <name type="scientific">Streptomyces hawaiiensis</name>
    <dbReference type="NCBI Taxonomy" id="67305"/>
    <lineage>
        <taxon>Bacteria</taxon>
        <taxon>Bacillati</taxon>
        <taxon>Actinomycetota</taxon>
        <taxon>Actinomycetes</taxon>
        <taxon>Kitasatosporales</taxon>
        <taxon>Streptomycetaceae</taxon>
        <taxon>Streptomyces</taxon>
    </lineage>
</organism>
<accession>A0A6G5RP42</accession>
<evidence type="ECO:0000313" key="2">
    <source>
        <dbReference type="EMBL" id="QCD59332.1"/>
    </source>
</evidence>
<evidence type="ECO:0000313" key="3">
    <source>
        <dbReference type="Proteomes" id="UP000495940"/>
    </source>
</evidence>
<dbReference type="Proteomes" id="UP000495940">
    <property type="component" value="Chromosome"/>
</dbReference>
<dbReference type="EMBL" id="CP021978">
    <property type="protein sequence ID" value="QCD59332.1"/>
    <property type="molecule type" value="Genomic_DNA"/>
</dbReference>
<name>A0A6G5RP42_9ACTN</name>
<dbReference type="RefSeq" id="WP_175435789.1">
    <property type="nucleotide sequence ID" value="NZ_CP021978.1"/>
</dbReference>
<dbReference type="KEGG" id="shaw:CEB94_34440"/>
<dbReference type="AlphaFoldDB" id="A0A6G5RP42"/>
<sequence>MSTLAAVAALRATETGRAERLTTVRHTHLDDGPFVLVPLTLAGEACAPLAALAGTDRERPTLLTVRQPRDRAERFRFAERLAALLLPYIDQCRTAETETYTVGRGAEKEERRRLLRAPQLLVPGGEGIAYVRLLGRLTRLRAVEGPYAVDPSVPALGKWLTWFADRAEFTGSCLLQALTRLLSAHWATGQSPAEDSHLASLLAWIDPPDGLTGAQAAREAEDPLRFPPAGPATDVVFDQTLHDLMSRYDEAANGRGREAVGRQIDRELRGQMLPTWELVWRGVDLLRELPEGRHVAERWAYDRRLFSEYAAYLDEDGRPQARRDHAVGAARRLARMEEAMARYDAERAFDDPLVMAEYELSGEAFTGLVVARDEDRFAPGTRPGSMVWRPTITVRSELPVRLTAGKEVKCPARPGQKAEIVEVVPDCEGHTVVIQLNGGFNRVRKPPAPPGTLAEIGETVTYTSVDPKSMPSVLPAEEDTPWTHGGPPKPYEPTAEDAEEIWE</sequence>
<feature type="compositionally biased region" description="Acidic residues" evidence="1">
    <location>
        <begin position="494"/>
        <end position="503"/>
    </location>
</feature>
<protein>
    <submittedName>
        <fullName evidence="2">Uncharacterized protein</fullName>
    </submittedName>
</protein>
<reference evidence="2 3" key="1">
    <citation type="submission" date="2017-06" db="EMBL/GenBank/DDBJ databases">
        <title>Complete Genome Sequence of Streptomyces hawaiiensis NRRL 15010 and insights into acyldepsipeptides biosynthesis.</title>
        <authorList>
            <person name="Mariita R.M."/>
            <person name="Sello J.K."/>
        </authorList>
    </citation>
    <scope>NUCLEOTIDE SEQUENCE [LARGE SCALE GENOMIC DNA]</scope>
    <source>
        <strain evidence="2 3">ATCC 12236</strain>
    </source>
</reference>